<keyword evidence="3" id="KW-0547">Nucleotide-binding</keyword>
<comment type="catalytic activity">
    <reaction evidence="5">
        <text>L-cysteine + L-glutamate + ATP = gamma-L-glutamyl-L-cysteine + ADP + phosphate + H(+)</text>
        <dbReference type="Rhea" id="RHEA:13285"/>
        <dbReference type="ChEBI" id="CHEBI:15378"/>
        <dbReference type="ChEBI" id="CHEBI:29985"/>
        <dbReference type="ChEBI" id="CHEBI:30616"/>
        <dbReference type="ChEBI" id="CHEBI:35235"/>
        <dbReference type="ChEBI" id="CHEBI:43474"/>
        <dbReference type="ChEBI" id="CHEBI:58173"/>
        <dbReference type="ChEBI" id="CHEBI:456216"/>
        <dbReference type="EC" id="6.3.2.2"/>
    </reaction>
</comment>
<evidence type="ECO:0000256" key="2">
    <source>
        <dbReference type="ARBA" id="ARBA00022598"/>
    </source>
</evidence>
<keyword evidence="2 6" id="KW-0436">Ligase</keyword>
<evidence type="ECO:0000256" key="5">
    <source>
        <dbReference type="ARBA" id="ARBA00048819"/>
    </source>
</evidence>
<reference evidence="7" key="1">
    <citation type="submission" date="2023-06" db="EMBL/GenBank/DDBJ databases">
        <title>Identification and characterization of horizontal gene transfer across gut microbiota members of farm animals based on homology search.</title>
        <authorList>
            <person name="Zeman M."/>
            <person name="Kubasova T."/>
            <person name="Jahodarova E."/>
            <person name="Nykrynova M."/>
            <person name="Rychlik I."/>
        </authorList>
    </citation>
    <scope>NUCLEOTIDE SEQUENCE [LARGE SCALE GENOMIC DNA]</scope>
    <source>
        <strain evidence="7">154_Feed</strain>
    </source>
</reference>
<dbReference type="InterPro" id="IPR014746">
    <property type="entry name" value="Gln_synth/guanido_kin_cat_dom"/>
</dbReference>
<dbReference type="GO" id="GO:0016874">
    <property type="term" value="F:ligase activity"/>
    <property type="evidence" value="ECO:0007669"/>
    <property type="project" value="UniProtKB-KW"/>
</dbReference>
<dbReference type="EC" id="6.3.2.2" evidence="1"/>
<dbReference type="RefSeq" id="WP_289543865.1">
    <property type="nucleotide sequence ID" value="NZ_JAUDDZ010000001.1"/>
</dbReference>
<evidence type="ECO:0000256" key="3">
    <source>
        <dbReference type="ARBA" id="ARBA00022741"/>
    </source>
</evidence>
<dbReference type="InterPro" id="IPR035434">
    <property type="entry name" value="GCL_bact_plant"/>
</dbReference>
<dbReference type="Proteomes" id="UP001529421">
    <property type="component" value="Unassembled WGS sequence"/>
</dbReference>
<evidence type="ECO:0000313" key="7">
    <source>
        <dbReference type="Proteomes" id="UP001529421"/>
    </source>
</evidence>
<evidence type="ECO:0000256" key="1">
    <source>
        <dbReference type="ARBA" id="ARBA00012220"/>
    </source>
</evidence>
<gene>
    <name evidence="6" type="ORF">QUW28_01140</name>
</gene>
<dbReference type="Gene3D" id="3.30.590.20">
    <property type="match status" value="1"/>
</dbReference>
<sequence>MAAQTCTHIPSFTGSFRNNLDALIATLEGGDKGPSGKKIGFELERILVGVDGVPIPFSGEHGVGELLRRLADHHGEESRVMIEGHLLGLSYDVETTDEVVSVNISLEPAAQLEISAGPAHSVKALYEAVCSFDHEVEEVLWDMGLEAELVAVGYDPFVSSPLELELIPKDRYHDMDAYLSRRGRYARDMMRCTASTQVSLDYEDEGDASRIYRMATLLGPVFAFLFDNAPVFRGKPSLGMARSRIWHHVDVDRCGIVPGALEGLSFEDYILWVSSVKPILFTDEQHVTTSTGDSYTRDIMSERPLTRSELMHLLSMVFPNVRLKGFVELREMDSLPPRLAAACTSFTGALFYDKCLEAKLADGLSAWMPEGFAGIDENDAVMARLHLEEQGWNASVYGVPVGEMVRVLVAIARENIACGTACAGMPGGATDDVAVPVVRTTPEARAFDLEGIEMLAKMWRWQRLPRDTTAEELAPMLA</sequence>
<evidence type="ECO:0000256" key="4">
    <source>
        <dbReference type="ARBA" id="ARBA00022840"/>
    </source>
</evidence>
<name>A0ABT7V6I7_9ACTN</name>
<protein>
    <recommendedName>
        <fullName evidence="1">glutamate--cysteine ligase</fullName>
        <ecNumber evidence="1">6.3.2.2</ecNumber>
    </recommendedName>
</protein>
<comment type="caution">
    <text evidence="6">The sequence shown here is derived from an EMBL/GenBank/DDBJ whole genome shotgun (WGS) entry which is preliminary data.</text>
</comment>
<dbReference type="SUPFAM" id="SSF55931">
    <property type="entry name" value="Glutamine synthetase/guanido kinase"/>
    <property type="match status" value="1"/>
</dbReference>
<proteinExistence type="predicted"/>
<evidence type="ECO:0000313" key="6">
    <source>
        <dbReference type="EMBL" id="MDM8274107.1"/>
    </source>
</evidence>
<dbReference type="EMBL" id="JAUDDZ010000001">
    <property type="protein sequence ID" value="MDM8274107.1"/>
    <property type="molecule type" value="Genomic_DNA"/>
</dbReference>
<dbReference type="Pfam" id="PF04107">
    <property type="entry name" value="GCS2"/>
    <property type="match status" value="1"/>
</dbReference>
<reference evidence="6 7" key="2">
    <citation type="submission" date="2023-06" db="EMBL/GenBank/DDBJ databases">
        <authorList>
            <person name="Zeman M."/>
            <person name="Kubasova T."/>
            <person name="Jahodarova E."/>
            <person name="Nykrynova M."/>
            <person name="Rychlik I."/>
        </authorList>
    </citation>
    <scope>NUCLEOTIDE SEQUENCE [LARGE SCALE GENOMIC DNA]</scope>
    <source>
        <strain evidence="6 7">154_Feed</strain>
    </source>
</reference>
<accession>A0ABT7V6I7</accession>
<dbReference type="InterPro" id="IPR006336">
    <property type="entry name" value="GCS2"/>
</dbReference>
<dbReference type="PANTHER" id="PTHR34378:SF1">
    <property type="entry name" value="GLUTAMATE--CYSTEINE LIGASE, CHLOROPLASTIC"/>
    <property type="match status" value="1"/>
</dbReference>
<keyword evidence="7" id="KW-1185">Reference proteome</keyword>
<organism evidence="6 7">
    <name type="scientific">Enorma phocaeensis</name>
    <dbReference type="NCBI Taxonomy" id="1871019"/>
    <lineage>
        <taxon>Bacteria</taxon>
        <taxon>Bacillati</taxon>
        <taxon>Actinomycetota</taxon>
        <taxon>Coriobacteriia</taxon>
        <taxon>Coriobacteriales</taxon>
        <taxon>Coriobacteriaceae</taxon>
        <taxon>Enorma</taxon>
    </lineage>
</organism>
<dbReference type="PANTHER" id="PTHR34378">
    <property type="entry name" value="GLUTAMATE--CYSTEINE LIGASE, CHLOROPLASTIC"/>
    <property type="match status" value="1"/>
</dbReference>
<keyword evidence="4" id="KW-0067">ATP-binding</keyword>